<dbReference type="EMBL" id="CP036281">
    <property type="protein sequence ID" value="QDU78772.1"/>
    <property type="molecule type" value="Genomic_DNA"/>
</dbReference>
<accession>A0A518CHS4</accession>
<proteinExistence type="predicted"/>
<feature type="region of interest" description="Disordered" evidence="1">
    <location>
        <begin position="321"/>
        <end position="350"/>
    </location>
</feature>
<evidence type="ECO:0000313" key="3">
    <source>
        <dbReference type="Proteomes" id="UP000317178"/>
    </source>
</evidence>
<evidence type="ECO:0000313" key="2">
    <source>
        <dbReference type="EMBL" id="QDU78772.1"/>
    </source>
</evidence>
<dbReference type="KEGG" id="plon:Pla110_04760"/>
<dbReference type="RefSeq" id="WP_144992789.1">
    <property type="nucleotide sequence ID" value="NZ_CP036281.1"/>
</dbReference>
<evidence type="ECO:0000256" key="1">
    <source>
        <dbReference type="SAM" id="MobiDB-lite"/>
    </source>
</evidence>
<protein>
    <submittedName>
        <fullName evidence="2">Uncharacterized protein</fullName>
    </submittedName>
</protein>
<keyword evidence="3" id="KW-1185">Reference proteome</keyword>
<gene>
    <name evidence="2" type="ORF">Pla110_04760</name>
</gene>
<dbReference type="Proteomes" id="UP000317178">
    <property type="component" value="Chromosome"/>
</dbReference>
<dbReference type="OrthoDB" id="291981at2"/>
<feature type="compositionally biased region" description="Polar residues" evidence="1">
    <location>
        <begin position="341"/>
        <end position="350"/>
    </location>
</feature>
<feature type="region of interest" description="Disordered" evidence="1">
    <location>
        <begin position="37"/>
        <end position="66"/>
    </location>
</feature>
<dbReference type="AlphaFoldDB" id="A0A518CHS4"/>
<reference evidence="2 3" key="1">
    <citation type="submission" date="2019-02" db="EMBL/GenBank/DDBJ databases">
        <title>Deep-cultivation of Planctomycetes and their phenomic and genomic characterization uncovers novel biology.</title>
        <authorList>
            <person name="Wiegand S."/>
            <person name="Jogler M."/>
            <person name="Boedeker C."/>
            <person name="Pinto D."/>
            <person name="Vollmers J."/>
            <person name="Rivas-Marin E."/>
            <person name="Kohn T."/>
            <person name="Peeters S.H."/>
            <person name="Heuer A."/>
            <person name="Rast P."/>
            <person name="Oberbeckmann S."/>
            <person name="Bunk B."/>
            <person name="Jeske O."/>
            <person name="Meyerdierks A."/>
            <person name="Storesund J.E."/>
            <person name="Kallscheuer N."/>
            <person name="Luecker S."/>
            <person name="Lage O.M."/>
            <person name="Pohl T."/>
            <person name="Merkel B.J."/>
            <person name="Hornburger P."/>
            <person name="Mueller R.-W."/>
            <person name="Bruemmer F."/>
            <person name="Labrenz M."/>
            <person name="Spormann A.M."/>
            <person name="Op den Camp H."/>
            <person name="Overmann J."/>
            <person name="Amann R."/>
            <person name="Jetten M.S.M."/>
            <person name="Mascher T."/>
            <person name="Medema M.H."/>
            <person name="Devos D.P."/>
            <person name="Kaster A.-K."/>
            <person name="Ovreas L."/>
            <person name="Rohde M."/>
            <person name="Galperin M.Y."/>
            <person name="Jogler C."/>
        </authorList>
    </citation>
    <scope>NUCLEOTIDE SEQUENCE [LARGE SCALE GENOMIC DNA]</scope>
    <source>
        <strain evidence="2 3">Pla110</strain>
    </source>
</reference>
<organism evidence="2 3">
    <name type="scientific">Polystyrenella longa</name>
    <dbReference type="NCBI Taxonomy" id="2528007"/>
    <lineage>
        <taxon>Bacteria</taxon>
        <taxon>Pseudomonadati</taxon>
        <taxon>Planctomycetota</taxon>
        <taxon>Planctomycetia</taxon>
        <taxon>Planctomycetales</taxon>
        <taxon>Planctomycetaceae</taxon>
        <taxon>Polystyrenella</taxon>
    </lineage>
</organism>
<name>A0A518CHS4_9PLAN</name>
<sequence length="350" mass="39262">MDLVIRLRAEHPAQGASVLIIFTSLMVALMGSGSSLQAEEPTTADSRYLPASNQTYLDSEDDESREMTEQELEEALEKRVRTVKKGTSQRSARKAGLEALPLDKMDQKNRAKAEKVISSLSLFRELPTLNVDVNPEIYRFFVQNPDVAVSIWRVMQISDFKMWQTNQNEYEADAGDGTIGVLDVLLRSDSDNVIYCEGEYKSPLLRNPIQGEAVLHLQTNFSKDNSGTDIATHRLYMYVSFPSQSIETVARVISPVSNIIVDRNFKEISLFLNMMTLAMTRQPGWVHAVSTRMEGVLELRKTQLLQLTEVVNQQYEAQKLAGQEGNRLSSTEPPTSDRAVIQTSGRPLSN</sequence>